<dbReference type="Pfam" id="PF03931">
    <property type="entry name" value="Skp1_POZ"/>
    <property type="match status" value="1"/>
</dbReference>
<dbReference type="InterPro" id="IPR016897">
    <property type="entry name" value="SKP1"/>
</dbReference>
<feature type="domain" description="SKP1 component POZ" evidence="5">
    <location>
        <begin position="20"/>
        <end position="80"/>
    </location>
</feature>
<keyword evidence="7" id="KW-1185">Reference proteome</keyword>
<evidence type="ECO:0000259" key="4">
    <source>
        <dbReference type="Pfam" id="PF01466"/>
    </source>
</evidence>
<organism evidence="6 7">
    <name type="scientific">Solanum commersonii</name>
    <name type="common">Commerson's wild potato</name>
    <name type="synonym">Commerson's nightshade</name>
    <dbReference type="NCBI Taxonomy" id="4109"/>
    <lineage>
        <taxon>Eukaryota</taxon>
        <taxon>Viridiplantae</taxon>
        <taxon>Streptophyta</taxon>
        <taxon>Embryophyta</taxon>
        <taxon>Tracheophyta</taxon>
        <taxon>Spermatophyta</taxon>
        <taxon>Magnoliopsida</taxon>
        <taxon>eudicotyledons</taxon>
        <taxon>Gunneridae</taxon>
        <taxon>Pentapetalae</taxon>
        <taxon>asterids</taxon>
        <taxon>lamiids</taxon>
        <taxon>Solanales</taxon>
        <taxon>Solanaceae</taxon>
        <taxon>Solanoideae</taxon>
        <taxon>Solaneae</taxon>
        <taxon>Solanum</taxon>
    </lineage>
</organism>
<dbReference type="PANTHER" id="PTHR11165">
    <property type="entry name" value="SKP1"/>
    <property type="match status" value="1"/>
</dbReference>
<keyword evidence="3" id="KW-0833">Ubl conjugation pathway</keyword>
<evidence type="ECO:0008006" key="8">
    <source>
        <dbReference type="Google" id="ProtNLM"/>
    </source>
</evidence>
<comment type="similarity">
    <text evidence="2">Belongs to the SKP1 family.</text>
</comment>
<dbReference type="InterPro" id="IPR001232">
    <property type="entry name" value="SKP1-like"/>
</dbReference>
<dbReference type="GO" id="GO:0009867">
    <property type="term" value="P:jasmonic acid mediated signaling pathway"/>
    <property type="evidence" value="ECO:0007669"/>
    <property type="project" value="UniProtKB-ARBA"/>
</dbReference>
<dbReference type="SMART" id="SM00512">
    <property type="entry name" value="Skp1"/>
    <property type="match status" value="1"/>
</dbReference>
<dbReference type="Proteomes" id="UP000824120">
    <property type="component" value="Chromosome 2"/>
</dbReference>
<accession>A0A9J6AV49</accession>
<evidence type="ECO:0000259" key="5">
    <source>
        <dbReference type="Pfam" id="PF03931"/>
    </source>
</evidence>
<dbReference type="SUPFAM" id="SSF81382">
    <property type="entry name" value="Skp1 dimerisation domain-like"/>
    <property type="match status" value="1"/>
</dbReference>
<reference evidence="6 7" key="1">
    <citation type="submission" date="2020-09" db="EMBL/GenBank/DDBJ databases">
        <title>De no assembly of potato wild relative species, Solanum commersonii.</title>
        <authorList>
            <person name="Cho K."/>
        </authorList>
    </citation>
    <scope>NUCLEOTIDE SEQUENCE [LARGE SCALE GENOMIC DNA]</scope>
    <source>
        <strain evidence="6">LZ3.2</strain>
        <tissue evidence="6">Leaf</tissue>
    </source>
</reference>
<evidence type="ECO:0000256" key="1">
    <source>
        <dbReference type="ARBA" id="ARBA00004906"/>
    </source>
</evidence>
<sequence>MTKVIEYWKKHSEKGVSEDKLITLETNDGEEFKLYEAVIIRSQVIKNIVEDVARASNSIPLSNIDGKTMTKVIEYWKKHSEKGVSRDQLNNFGKSFLKVYHSVVYDVLLATNNLDDNLLRNVMIQEVVDRIKGKITEEMREEFGIKNDS</sequence>
<evidence type="ECO:0000256" key="3">
    <source>
        <dbReference type="ARBA" id="ARBA00022786"/>
    </source>
</evidence>
<evidence type="ECO:0000313" key="7">
    <source>
        <dbReference type="Proteomes" id="UP000824120"/>
    </source>
</evidence>
<dbReference type="InterPro" id="IPR036296">
    <property type="entry name" value="SKP1-like_dim_sf"/>
</dbReference>
<dbReference type="InterPro" id="IPR011333">
    <property type="entry name" value="SKP1/BTB/POZ_sf"/>
</dbReference>
<proteinExistence type="inferred from homology"/>
<dbReference type="Gene3D" id="3.30.710.10">
    <property type="entry name" value="Potassium Channel Kv1.1, Chain A"/>
    <property type="match status" value="1"/>
</dbReference>
<gene>
    <name evidence="6" type="ORF">H5410_013349</name>
</gene>
<feature type="domain" description="SKP1 component dimerisation" evidence="4">
    <location>
        <begin position="119"/>
        <end position="148"/>
    </location>
</feature>
<evidence type="ECO:0000256" key="2">
    <source>
        <dbReference type="ARBA" id="ARBA00009993"/>
    </source>
</evidence>
<dbReference type="AlphaFoldDB" id="A0A9J6AV49"/>
<evidence type="ECO:0000313" key="6">
    <source>
        <dbReference type="EMBL" id="KAG5628131.1"/>
    </source>
</evidence>
<dbReference type="GO" id="GO:0006511">
    <property type="term" value="P:ubiquitin-dependent protein catabolic process"/>
    <property type="evidence" value="ECO:0007669"/>
    <property type="project" value="InterPro"/>
</dbReference>
<dbReference type="InterPro" id="IPR016073">
    <property type="entry name" value="Skp1_comp_POZ"/>
</dbReference>
<dbReference type="Pfam" id="PF01466">
    <property type="entry name" value="Skp1"/>
    <property type="match status" value="1"/>
</dbReference>
<dbReference type="EMBL" id="JACXVP010000002">
    <property type="protein sequence ID" value="KAG5628131.1"/>
    <property type="molecule type" value="Genomic_DNA"/>
</dbReference>
<comment type="pathway">
    <text evidence="1">Protein modification; protein ubiquitination.</text>
</comment>
<protein>
    <recommendedName>
        <fullName evidence="8">SKP1-like protein</fullName>
    </recommendedName>
</protein>
<dbReference type="SUPFAM" id="SSF54695">
    <property type="entry name" value="POZ domain"/>
    <property type="match status" value="1"/>
</dbReference>
<dbReference type="OrthoDB" id="2342932at2759"/>
<name>A0A9J6AV49_SOLCO</name>
<comment type="caution">
    <text evidence="6">The sequence shown here is derived from an EMBL/GenBank/DDBJ whole genome shotgun (WGS) entry which is preliminary data.</text>
</comment>
<dbReference type="InterPro" id="IPR016072">
    <property type="entry name" value="Skp1_comp_dimer"/>
</dbReference>